<evidence type="ECO:0000256" key="1">
    <source>
        <dbReference type="SAM" id="Phobius"/>
    </source>
</evidence>
<evidence type="ECO:0000313" key="3">
    <source>
        <dbReference type="EMBL" id="KAK9674293.1"/>
    </source>
</evidence>
<dbReference type="AlphaFoldDB" id="A0AAW1HE14"/>
<keyword evidence="1" id="KW-1133">Transmembrane helix</keyword>
<evidence type="ECO:0000313" key="4">
    <source>
        <dbReference type="Proteomes" id="UP001443914"/>
    </source>
</evidence>
<dbReference type="Proteomes" id="UP001443914">
    <property type="component" value="Unassembled WGS sequence"/>
</dbReference>
<accession>A0AAW1HE14</accession>
<keyword evidence="2" id="KW-0732">Signal</keyword>
<evidence type="ECO:0008006" key="5">
    <source>
        <dbReference type="Google" id="ProtNLM"/>
    </source>
</evidence>
<dbReference type="GO" id="GO:0016020">
    <property type="term" value="C:membrane"/>
    <property type="evidence" value="ECO:0007669"/>
    <property type="project" value="TreeGrafter"/>
</dbReference>
<dbReference type="InterPro" id="IPR010605">
    <property type="entry name" value="DUF1191"/>
</dbReference>
<gene>
    <name evidence="3" type="ORF">RND81_12G224000</name>
</gene>
<proteinExistence type="predicted"/>
<organism evidence="3 4">
    <name type="scientific">Saponaria officinalis</name>
    <name type="common">Common soapwort</name>
    <name type="synonym">Lychnis saponaria</name>
    <dbReference type="NCBI Taxonomy" id="3572"/>
    <lineage>
        <taxon>Eukaryota</taxon>
        <taxon>Viridiplantae</taxon>
        <taxon>Streptophyta</taxon>
        <taxon>Embryophyta</taxon>
        <taxon>Tracheophyta</taxon>
        <taxon>Spermatophyta</taxon>
        <taxon>Magnoliopsida</taxon>
        <taxon>eudicotyledons</taxon>
        <taxon>Gunneridae</taxon>
        <taxon>Pentapetalae</taxon>
        <taxon>Caryophyllales</taxon>
        <taxon>Caryophyllaceae</taxon>
        <taxon>Caryophylleae</taxon>
        <taxon>Saponaria</taxon>
    </lineage>
</organism>
<feature type="chain" id="PRO_5043777350" description="Transmembrane protein" evidence="2">
    <location>
        <begin position="26"/>
        <end position="311"/>
    </location>
</feature>
<keyword evidence="4" id="KW-1185">Reference proteome</keyword>
<name>A0AAW1HE14_SAPOF</name>
<keyword evidence="1" id="KW-0472">Membrane</keyword>
<dbReference type="Pfam" id="PF06697">
    <property type="entry name" value="DUF1191"/>
    <property type="match status" value="1"/>
</dbReference>
<protein>
    <recommendedName>
        <fullName evidence="5">Transmembrane protein</fullName>
    </recommendedName>
</protein>
<dbReference type="PANTHER" id="PTHR33512:SF14">
    <property type="entry name" value="EXPRESSED PROTEIN"/>
    <property type="match status" value="1"/>
</dbReference>
<comment type="caution">
    <text evidence="3">The sequence shown here is derived from an EMBL/GenBank/DDBJ whole genome shotgun (WGS) entry which is preliminary data.</text>
</comment>
<dbReference type="PANTHER" id="PTHR33512">
    <property type="entry name" value="PROTEIN, PUTATIVE (DUF1191)-RELATED"/>
    <property type="match status" value="1"/>
</dbReference>
<keyword evidence="1" id="KW-0812">Transmembrane</keyword>
<dbReference type="EMBL" id="JBDFQZ010000012">
    <property type="protein sequence ID" value="KAK9674293.1"/>
    <property type="molecule type" value="Genomic_DNA"/>
</dbReference>
<feature type="signal peptide" evidence="2">
    <location>
        <begin position="1"/>
        <end position="25"/>
    </location>
</feature>
<feature type="transmembrane region" description="Helical" evidence="1">
    <location>
        <begin position="237"/>
        <end position="261"/>
    </location>
</feature>
<sequence>MWLRFRSLVVVVVLVVVSPLLSCFGAESGLGNAPALDALLQDYAYRAFVNPRTGVVFDGVVPSNLTGIKVSGLRLRSGSLFKRGVRSYKEFEIPTGVVVQPYVERLVLVYQNLGSSSSVYYPLPGFTYLAPVLGLLAYDAKNLSATNLPELDITASESPINIHFLNVKPVSDGSTARCVWFDLQGTVNFSNVVSKNTCSTTQQGHFALVVEGIAPSPAPEGPSPETHKKKKKDMKRVWIIVGSIVGGVLILVLLGMFFAWLRKYRQRKKMAHMEKASEVGEALRMTSVGSGKAPAAMVTRTQPTLETEYAP</sequence>
<dbReference type="CDD" id="cd12087">
    <property type="entry name" value="TM_EGFR-like"/>
    <property type="match status" value="1"/>
</dbReference>
<evidence type="ECO:0000256" key="2">
    <source>
        <dbReference type="SAM" id="SignalP"/>
    </source>
</evidence>
<reference evidence="3" key="1">
    <citation type="submission" date="2024-03" db="EMBL/GenBank/DDBJ databases">
        <title>WGS assembly of Saponaria officinalis var. Norfolk2.</title>
        <authorList>
            <person name="Jenkins J."/>
            <person name="Shu S."/>
            <person name="Grimwood J."/>
            <person name="Barry K."/>
            <person name="Goodstein D."/>
            <person name="Schmutz J."/>
            <person name="Leebens-Mack J."/>
            <person name="Osbourn A."/>
        </authorList>
    </citation>
    <scope>NUCLEOTIDE SEQUENCE [LARGE SCALE GENOMIC DNA]</scope>
    <source>
        <strain evidence="3">JIC</strain>
    </source>
</reference>